<proteinExistence type="predicted"/>
<evidence type="ECO:0000313" key="2">
    <source>
        <dbReference type="EMBL" id="RAI72477.1"/>
    </source>
</evidence>
<gene>
    <name evidence="2" type="ORF">DOZ80_02750</name>
</gene>
<evidence type="ECO:0000259" key="1">
    <source>
        <dbReference type="Pfam" id="PF13438"/>
    </source>
</evidence>
<dbReference type="InterPro" id="IPR025188">
    <property type="entry name" value="DUF4113"/>
</dbReference>
<dbReference type="Pfam" id="PF13438">
    <property type="entry name" value="DUF4113"/>
    <property type="match status" value="1"/>
</dbReference>
<accession>A0A327NBB7</accession>
<sequence>MRLVSVPTDPDWGMRSEIMSQGFTTRVDQLWTVSVNKHAKTIAVCRIPRGKSPA</sequence>
<comment type="caution">
    <text evidence="2">The sequence shown here is derived from an EMBL/GenBank/DDBJ whole genome shotgun (WGS) entry which is preliminary data.</text>
</comment>
<dbReference type="AlphaFoldDB" id="A0A327NBB7"/>
<feature type="domain" description="DUF4113" evidence="1">
    <location>
        <begin position="5"/>
        <end position="33"/>
    </location>
</feature>
<protein>
    <recommendedName>
        <fullName evidence="1">DUF4113 domain-containing protein</fullName>
    </recommendedName>
</protein>
<evidence type="ECO:0000313" key="3">
    <source>
        <dbReference type="Proteomes" id="UP000249493"/>
    </source>
</evidence>
<dbReference type="EMBL" id="QLIN01000001">
    <property type="protein sequence ID" value="RAI72477.1"/>
    <property type="molecule type" value="Genomic_DNA"/>
</dbReference>
<name>A0A327NBB7_PSEFL</name>
<organism evidence="2 3">
    <name type="scientific">Pseudomonas fluorescens</name>
    <dbReference type="NCBI Taxonomy" id="294"/>
    <lineage>
        <taxon>Bacteria</taxon>
        <taxon>Pseudomonadati</taxon>
        <taxon>Pseudomonadota</taxon>
        <taxon>Gammaproteobacteria</taxon>
        <taxon>Pseudomonadales</taxon>
        <taxon>Pseudomonadaceae</taxon>
        <taxon>Pseudomonas</taxon>
    </lineage>
</organism>
<reference evidence="2 3" key="1">
    <citation type="submission" date="2018-06" db="EMBL/GenBank/DDBJ databases">
        <authorList>
            <person name="Zhirakovskaya E."/>
        </authorList>
    </citation>
    <scope>NUCLEOTIDE SEQUENCE [LARGE SCALE GENOMIC DNA]</scope>
    <source>
        <strain evidence="2 3">LY3</strain>
    </source>
</reference>
<dbReference type="Proteomes" id="UP000249493">
    <property type="component" value="Unassembled WGS sequence"/>
</dbReference>